<proteinExistence type="predicted"/>
<gene>
    <name evidence="1" type="ORF">SAMN04488508_104107</name>
</gene>
<reference evidence="2" key="1">
    <citation type="submission" date="2016-11" db="EMBL/GenBank/DDBJ databases">
        <authorList>
            <person name="Varghese N."/>
            <person name="Submissions S."/>
        </authorList>
    </citation>
    <scope>NUCLEOTIDE SEQUENCE [LARGE SCALE GENOMIC DNA]</scope>
    <source>
        <strain evidence="2">DSM 22623</strain>
    </source>
</reference>
<keyword evidence="2" id="KW-1185">Reference proteome</keyword>
<accession>A0A1M6F5Y1</accession>
<name>A0A1M6F5Y1_9FLAO</name>
<evidence type="ECO:0000313" key="2">
    <source>
        <dbReference type="Proteomes" id="UP000184432"/>
    </source>
</evidence>
<evidence type="ECO:0000313" key="1">
    <source>
        <dbReference type="EMBL" id="SHI93062.1"/>
    </source>
</evidence>
<dbReference type="STRING" id="570521.SAMN04488508_104107"/>
<sequence>MLKNILHLENVEKIDRDQQKHITGQGFALHLPIGIACRKGDQICCGSGRGKCGLAGGIYNGGQCFCFNS</sequence>
<protein>
    <submittedName>
        <fullName evidence="1">Uncharacterized protein</fullName>
    </submittedName>
</protein>
<dbReference type="AlphaFoldDB" id="A0A1M6F5Y1"/>
<organism evidence="1 2">
    <name type="scientific">Aquimarina spongiae</name>
    <dbReference type="NCBI Taxonomy" id="570521"/>
    <lineage>
        <taxon>Bacteria</taxon>
        <taxon>Pseudomonadati</taxon>
        <taxon>Bacteroidota</taxon>
        <taxon>Flavobacteriia</taxon>
        <taxon>Flavobacteriales</taxon>
        <taxon>Flavobacteriaceae</taxon>
        <taxon>Aquimarina</taxon>
    </lineage>
</organism>
<dbReference type="Proteomes" id="UP000184432">
    <property type="component" value="Unassembled WGS sequence"/>
</dbReference>
<dbReference type="EMBL" id="FQYP01000004">
    <property type="protein sequence ID" value="SHI93062.1"/>
    <property type="molecule type" value="Genomic_DNA"/>
</dbReference>